<dbReference type="GeneID" id="24133005"/>
<dbReference type="AlphaFoldDB" id="A0A067C5M8"/>
<dbReference type="STRING" id="695850.A0A067C5M8"/>
<keyword evidence="3" id="KW-1185">Reference proteome</keyword>
<dbReference type="NCBIfam" id="TIGR02182">
    <property type="entry name" value="GRXB"/>
    <property type="match status" value="1"/>
</dbReference>
<dbReference type="NCBIfam" id="NF007702">
    <property type="entry name" value="PRK10387.1"/>
    <property type="match status" value="1"/>
</dbReference>
<dbReference type="VEuPathDB" id="FungiDB:SPRG_10920"/>
<dbReference type="KEGG" id="spar:SPRG_10920"/>
<feature type="domain" description="GST N-terminal" evidence="1">
    <location>
        <begin position="46"/>
        <end position="124"/>
    </location>
</feature>
<dbReference type="InterPro" id="IPR040079">
    <property type="entry name" value="Glutathione_S-Trfase"/>
</dbReference>
<dbReference type="OMA" id="NLTCVKG"/>
<dbReference type="Gene3D" id="1.20.1050.10">
    <property type="match status" value="1"/>
</dbReference>
<accession>A0A067C5M8</accession>
<dbReference type="InterPro" id="IPR004045">
    <property type="entry name" value="Glutathione_S-Trfase_N"/>
</dbReference>
<dbReference type="OrthoDB" id="1738954at2759"/>
<dbReference type="Pfam" id="PF13417">
    <property type="entry name" value="GST_N_3"/>
    <property type="match status" value="1"/>
</dbReference>
<dbReference type="InterPro" id="IPR036249">
    <property type="entry name" value="Thioredoxin-like_sf"/>
</dbReference>
<dbReference type="InterPro" id="IPR011901">
    <property type="entry name" value="Grx2"/>
</dbReference>
<dbReference type="SFLD" id="SFLDG01204">
    <property type="entry name" value="Grx2-like.1"/>
    <property type="match status" value="1"/>
</dbReference>
<proteinExistence type="predicted"/>
<dbReference type="CDD" id="cd03199">
    <property type="entry name" value="GST_C_GRX2"/>
    <property type="match status" value="1"/>
</dbReference>
<gene>
    <name evidence="2" type="ORF">SPRG_10920</name>
</gene>
<evidence type="ECO:0000313" key="3">
    <source>
        <dbReference type="Proteomes" id="UP000030745"/>
    </source>
</evidence>
<dbReference type="Proteomes" id="UP000030745">
    <property type="component" value="Unassembled WGS sequence"/>
</dbReference>
<dbReference type="InterPro" id="IPR007494">
    <property type="entry name" value="Glutaredoxin2_C"/>
</dbReference>
<dbReference type="SUPFAM" id="SSF47616">
    <property type="entry name" value="GST C-terminal domain-like"/>
    <property type="match status" value="1"/>
</dbReference>
<dbReference type="Pfam" id="PF04399">
    <property type="entry name" value="Glutaredoxin2_C"/>
    <property type="match status" value="1"/>
</dbReference>
<dbReference type="RefSeq" id="XP_012207142.1">
    <property type="nucleotide sequence ID" value="XM_012351752.1"/>
</dbReference>
<dbReference type="PROSITE" id="PS50404">
    <property type="entry name" value="GST_NTER"/>
    <property type="match status" value="1"/>
</dbReference>
<evidence type="ECO:0000313" key="2">
    <source>
        <dbReference type="EMBL" id="KDO22102.1"/>
    </source>
</evidence>
<protein>
    <recommendedName>
        <fullName evidence="1">GST N-terminal domain-containing protein</fullName>
    </recommendedName>
</protein>
<dbReference type="EMBL" id="KK583274">
    <property type="protein sequence ID" value="KDO22102.1"/>
    <property type="molecule type" value="Genomic_DNA"/>
</dbReference>
<sequence length="266" mass="29398">MDGLYLVGAEFVDVCHRLSIASSLAVGAGLGFAAASKKLAAKAAPALPRLYIYDHCPFCVRTRMIFGLKGLPVELVFLANHDEATPIGLVGAKVVPILETPSGLVMPESMDIVRYVDANYGEKVILAEADATRADLKAWIKDSAECMRYLYHPRFHATLFAEFAAQASRDYYKTKKEKTIGSFEDAIANSAAYVAQLNAFLVQLEPMLQKPHSVNETLSYDDIDLFGRLRGLTIVQGVTWPPKVREYIEYMSKVSDIPLLDTLARF</sequence>
<organism evidence="2 3">
    <name type="scientific">Saprolegnia parasitica (strain CBS 223.65)</name>
    <dbReference type="NCBI Taxonomy" id="695850"/>
    <lineage>
        <taxon>Eukaryota</taxon>
        <taxon>Sar</taxon>
        <taxon>Stramenopiles</taxon>
        <taxon>Oomycota</taxon>
        <taxon>Saprolegniomycetes</taxon>
        <taxon>Saprolegniales</taxon>
        <taxon>Saprolegniaceae</taxon>
        <taxon>Saprolegnia</taxon>
    </lineage>
</organism>
<dbReference type="Gene3D" id="3.40.30.10">
    <property type="entry name" value="Glutaredoxin"/>
    <property type="match status" value="1"/>
</dbReference>
<reference evidence="2 3" key="1">
    <citation type="journal article" date="2013" name="PLoS Genet.">
        <title>Distinctive expansion of potential virulence genes in the genome of the oomycete fish pathogen Saprolegnia parasitica.</title>
        <authorList>
            <person name="Jiang R.H."/>
            <person name="de Bruijn I."/>
            <person name="Haas B.J."/>
            <person name="Belmonte R."/>
            <person name="Lobach L."/>
            <person name="Christie J."/>
            <person name="van den Ackerveken G."/>
            <person name="Bottin A."/>
            <person name="Bulone V."/>
            <person name="Diaz-Moreno S.M."/>
            <person name="Dumas B."/>
            <person name="Fan L."/>
            <person name="Gaulin E."/>
            <person name="Govers F."/>
            <person name="Grenville-Briggs L.J."/>
            <person name="Horner N.R."/>
            <person name="Levin J.Z."/>
            <person name="Mammella M."/>
            <person name="Meijer H.J."/>
            <person name="Morris P."/>
            <person name="Nusbaum C."/>
            <person name="Oome S."/>
            <person name="Phillips A.J."/>
            <person name="van Rooyen D."/>
            <person name="Rzeszutek E."/>
            <person name="Saraiva M."/>
            <person name="Secombes C.J."/>
            <person name="Seidl M.F."/>
            <person name="Snel B."/>
            <person name="Stassen J.H."/>
            <person name="Sykes S."/>
            <person name="Tripathy S."/>
            <person name="van den Berg H."/>
            <person name="Vega-Arreguin J.C."/>
            <person name="Wawra S."/>
            <person name="Young S.K."/>
            <person name="Zeng Q."/>
            <person name="Dieguez-Uribeondo J."/>
            <person name="Russ C."/>
            <person name="Tyler B.M."/>
            <person name="van West P."/>
        </authorList>
    </citation>
    <scope>NUCLEOTIDE SEQUENCE [LARGE SCALE GENOMIC DNA]</scope>
    <source>
        <strain evidence="2 3">CBS 223.65</strain>
    </source>
</reference>
<name>A0A067C5M8_SAPPC</name>
<dbReference type="InterPro" id="IPR036282">
    <property type="entry name" value="Glutathione-S-Trfase_C_sf"/>
</dbReference>
<dbReference type="SUPFAM" id="SSF52833">
    <property type="entry name" value="Thioredoxin-like"/>
    <property type="match status" value="1"/>
</dbReference>
<evidence type="ECO:0000259" key="1">
    <source>
        <dbReference type="PROSITE" id="PS50404"/>
    </source>
</evidence>
<dbReference type="SFLD" id="SFLDS00019">
    <property type="entry name" value="Glutathione_Transferase_(cytos"/>
    <property type="match status" value="1"/>
</dbReference>
<dbReference type="SFLD" id="SFLDG01183">
    <property type="entry name" value="Grx2-like"/>
    <property type="match status" value="1"/>
</dbReference>
<dbReference type="GO" id="GO:0005829">
    <property type="term" value="C:cytosol"/>
    <property type="evidence" value="ECO:0007669"/>
    <property type="project" value="InterPro"/>
</dbReference>